<protein>
    <submittedName>
        <fullName evidence="2">DUF4231 domain-containing protein</fullName>
    </submittedName>
</protein>
<dbReference type="NCBIfam" id="NF033634">
    <property type="entry name" value="SLATT_1"/>
    <property type="match status" value="1"/>
</dbReference>
<dbReference type="InterPro" id="IPR025325">
    <property type="entry name" value="DUF4231"/>
</dbReference>
<proteinExistence type="predicted"/>
<name>A0A939GG31_9BACT</name>
<keyword evidence="1" id="KW-1133">Transmembrane helix</keyword>
<gene>
    <name evidence="2" type="ORF">J2I47_05935</name>
</gene>
<feature type="transmembrane region" description="Helical" evidence="1">
    <location>
        <begin position="54"/>
        <end position="73"/>
    </location>
</feature>
<keyword evidence="3" id="KW-1185">Reference proteome</keyword>
<reference evidence="2" key="1">
    <citation type="submission" date="2021-03" db="EMBL/GenBank/DDBJ databases">
        <title>Fibrella sp. HMF5335 genome sequencing and assembly.</title>
        <authorList>
            <person name="Kang H."/>
            <person name="Kim H."/>
            <person name="Bae S."/>
            <person name="Joh K."/>
        </authorList>
    </citation>
    <scope>NUCLEOTIDE SEQUENCE</scope>
    <source>
        <strain evidence="2">HMF5335</strain>
    </source>
</reference>
<dbReference type="EMBL" id="JAFMYV010000002">
    <property type="protein sequence ID" value="MBO0936081.1"/>
    <property type="molecule type" value="Genomic_DNA"/>
</dbReference>
<feature type="transmembrane region" description="Helical" evidence="1">
    <location>
        <begin position="30"/>
        <end position="48"/>
    </location>
</feature>
<sequence length="141" mass="16514">MTTEDYITSRVETQIAWYNQNASLNKKLHFFFKISEIFLAVSIPILTVIKYNDIIIAVCGGAISIFASLSSILRPNEKWKQYRSTSEIINNEKFLFLSSSRQYSNQGSYQLFVDKIESIILKENLQWRQIIVNHEEKKNNR</sequence>
<accession>A0A939GG31</accession>
<dbReference type="Proteomes" id="UP000664034">
    <property type="component" value="Unassembled WGS sequence"/>
</dbReference>
<comment type="caution">
    <text evidence="2">The sequence shown here is derived from an EMBL/GenBank/DDBJ whole genome shotgun (WGS) entry which is preliminary data.</text>
</comment>
<dbReference type="Pfam" id="PF14015">
    <property type="entry name" value="DUF4231"/>
    <property type="match status" value="1"/>
</dbReference>
<evidence type="ECO:0000313" key="2">
    <source>
        <dbReference type="EMBL" id="MBO0936081.1"/>
    </source>
</evidence>
<evidence type="ECO:0000256" key="1">
    <source>
        <dbReference type="SAM" id="Phobius"/>
    </source>
</evidence>
<dbReference type="AlphaFoldDB" id="A0A939GG31"/>
<organism evidence="2 3">
    <name type="scientific">Fibrella rubiginis</name>
    <dbReference type="NCBI Taxonomy" id="2817060"/>
    <lineage>
        <taxon>Bacteria</taxon>
        <taxon>Pseudomonadati</taxon>
        <taxon>Bacteroidota</taxon>
        <taxon>Cytophagia</taxon>
        <taxon>Cytophagales</taxon>
        <taxon>Spirosomataceae</taxon>
        <taxon>Fibrella</taxon>
    </lineage>
</organism>
<evidence type="ECO:0000313" key="3">
    <source>
        <dbReference type="Proteomes" id="UP000664034"/>
    </source>
</evidence>
<dbReference type="RefSeq" id="WP_207363625.1">
    <property type="nucleotide sequence ID" value="NZ_JAFMYV010000002.1"/>
</dbReference>
<keyword evidence="1" id="KW-0472">Membrane</keyword>
<keyword evidence="1" id="KW-0812">Transmembrane</keyword>